<dbReference type="EMBL" id="CACVAZ010000205">
    <property type="protein sequence ID" value="CAA6826181.1"/>
    <property type="molecule type" value="Genomic_DNA"/>
</dbReference>
<dbReference type="EMBL" id="CACVAP010000092">
    <property type="protein sequence ID" value="CAA6819578.1"/>
    <property type="molecule type" value="Genomic_DNA"/>
</dbReference>
<evidence type="ECO:0000313" key="1">
    <source>
        <dbReference type="EMBL" id="CAA6819578.1"/>
    </source>
</evidence>
<evidence type="ECO:0000313" key="2">
    <source>
        <dbReference type="EMBL" id="CAA6826181.1"/>
    </source>
</evidence>
<name>A0A6S6TTS3_9BACT</name>
<dbReference type="AlphaFoldDB" id="A0A6S6TTS3"/>
<dbReference type="InterPro" id="IPR027417">
    <property type="entry name" value="P-loop_NTPase"/>
</dbReference>
<protein>
    <recommendedName>
        <fullName evidence="3">ATPase AAA-type core domain-containing protein</fullName>
    </recommendedName>
</protein>
<accession>A0A6S6TTS3</accession>
<evidence type="ECO:0008006" key="3">
    <source>
        <dbReference type="Google" id="ProtNLM"/>
    </source>
</evidence>
<reference evidence="1" key="1">
    <citation type="submission" date="2020-01" db="EMBL/GenBank/DDBJ databases">
        <authorList>
            <person name="Meier V. D."/>
            <person name="Meier V D."/>
        </authorList>
    </citation>
    <scope>NUCLEOTIDE SEQUENCE</scope>
    <source>
        <strain evidence="2">HLG_WM_MAG_02</strain>
        <strain evidence="1">HLG_WM_MAG_06</strain>
    </source>
</reference>
<proteinExistence type="predicted"/>
<sequence length="54" mass="5889">MLLEFGAENFCSFKEGFEISFQKSKNSTEDIANIIAIKGANASGKTNVIKVLSF</sequence>
<organism evidence="1">
    <name type="scientific">uncultured Sulfurovum sp</name>
    <dbReference type="NCBI Taxonomy" id="269237"/>
    <lineage>
        <taxon>Bacteria</taxon>
        <taxon>Pseudomonadati</taxon>
        <taxon>Campylobacterota</taxon>
        <taxon>Epsilonproteobacteria</taxon>
        <taxon>Campylobacterales</taxon>
        <taxon>Sulfurovaceae</taxon>
        <taxon>Sulfurovum</taxon>
        <taxon>environmental samples</taxon>
    </lineage>
</organism>
<gene>
    <name evidence="2" type="ORF">HELGO_WM25608</name>
    <name evidence="1" type="ORF">HELGO_WM7916</name>
</gene>
<dbReference type="Gene3D" id="3.40.50.300">
    <property type="entry name" value="P-loop containing nucleotide triphosphate hydrolases"/>
    <property type="match status" value="1"/>
</dbReference>
<feature type="non-terminal residue" evidence="1">
    <location>
        <position position="54"/>
    </location>
</feature>